<evidence type="ECO:0000256" key="1">
    <source>
        <dbReference type="SAM" id="MobiDB-lite"/>
    </source>
</evidence>
<name>A0A8W7P7H8_ANOCL</name>
<protein>
    <submittedName>
        <fullName evidence="2">Uncharacterized protein</fullName>
    </submittedName>
</protein>
<sequence length="152" mass="17122">MSLSSQQLLLLSMLGARRSLRRATRNSLTRRFGALDGTEKEVRTHRGEPERKNGAHAKPRLRRVKEFLWPNHATMLPAVDKVCPRRLQTLLRVGPLARWCKGVVAIESVSVAVLGLEFIATRESGEYRRAPCPLFSSEPPSKMEKVIHDDGL</sequence>
<dbReference type="EnsemblMetazoa" id="ACOM027241-RA">
    <property type="protein sequence ID" value="ACOM027241-PA.1"/>
    <property type="gene ID" value="ACOM027241"/>
</dbReference>
<evidence type="ECO:0000313" key="2">
    <source>
        <dbReference type="EnsemblMetazoa" id="ACOM027241-PA.1"/>
    </source>
</evidence>
<accession>A0A8W7P7H8</accession>
<dbReference type="AlphaFoldDB" id="A0A8W7P7H8"/>
<dbReference type="Proteomes" id="UP000075882">
    <property type="component" value="Unassembled WGS sequence"/>
</dbReference>
<proteinExistence type="predicted"/>
<feature type="compositionally biased region" description="Basic and acidic residues" evidence="1">
    <location>
        <begin position="37"/>
        <end position="53"/>
    </location>
</feature>
<reference evidence="2" key="1">
    <citation type="submission" date="2022-08" db="UniProtKB">
        <authorList>
            <consortium name="EnsemblMetazoa"/>
        </authorList>
    </citation>
    <scope>IDENTIFICATION</scope>
</reference>
<feature type="region of interest" description="Disordered" evidence="1">
    <location>
        <begin position="34"/>
        <end position="56"/>
    </location>
</feature>
<organism evidence="2">
    <name type="scientific">Anopheles coluzzii</name>
    <name type="common">African malaria mosquito</name>
    <dbReference type="NCBI Taxonomy" id="1518534"/>
    <lineage>
        <taxon>Eukaryota</taxon>
        <taxon>Metazoa</taxon>
        <taxon>Ecdysozoa</taxon>
        <taxon>Arthropoda</taxon>
        <taxon>Hexapoda</taxon>
        <taxon>Insecta</taxon>
        <taxon>Pterygota</taxon>
        <taxon>Neoptera</taxon>
        <taxon>Endopterygota</taxon>
        <taxon>Diptera</taxon>
        <taxon>Nematocera</taxon>
        <taxon>Culicoidea</taxon>
        <taxon>Culicidae</taxon>
        <taxon>Anophelinae</taxon>
        <taxon>Anopheles</taxon>
    </lineage>
</organism>